<dbReference type="Proteomes" id="UP001213000">
    <property type="component" value="Unassembled WGS sequence"/>
</dbReference>
<dbReference type="EMBL" id="JANIEX010000435">
    <property type="protein sequence ID" value="KAJ3567129.1"/>
    <property type="molecule type" value="Genomic_DNA"/>
</dbReference>
<sequence length="1310" mass="142796">MKEQNADSAWKLGVDVGGTFTDAVLYNESTGEIYKAKVPSTPHDQSEGVLNAINSLRAQAPNGDKIRISTLNHGTTVATNAVLEGKGATVALLVTEGYKDILQVRRSHVPGGLAGWITWPKPEPLAPLELTIEVPGRISSTGEIIRPIDTPLLLSRLHSKLKSLSKSTPNPESITISLINSFANPAHEHQVASLIRSEFPDLPISLSSDVLPEIMEYERTVTTVANAYVKPVVGRYLEKLEEKLDGSMVDVKVLRSDGGLSSASVAKEHCASLLYSGPAGGVTGVVNQVARTTEYKNLLTFDMGGTSTDVCLIEDGKPGLRRESTVGDLTIRAPSVDVRTVGAGGGSIASVAEITGALRVGPESAGAVPGPACYNQGGTKPTVTDAFAVLGYLPPALLGGSFHLNVPAAYKSIEENIVKPMKLANVVEAAEGIIRITLERMYGSLRSVSVEKGKDPRDYHLVSFGGAGGLVACDLAKLCGVKYPLIVPPSPGVLCAFGDACTGVRHEISTTMIRKLKDIDLTEFQASCEHQKTQVSAVLLEQGIEDFTTTYEVDLRYHGQATNLPVAFEMAEIHTNGSSVLQKRFEDSHISLFTFSLDLEIEMVNLRAVAQENVKEVKTQPVPKGNGVPTKEVLRSTTSLHYRGKKYDGVPIFDRARLCLGDMLSGPCIVTETDSTTFITPGHRAEIDQVANILIWPQADSPDPNVSRSLQTFDPIVVQLVEAGLQNIRNEMDTLIQRVAMSPAMREQLDYFPMIAAGDGPHSGKMICGQFGSFIPGFLSSWDESIEEGDVFLTNDPYSCSNAISHLNDFLAVTPVHYDGKIVAWAANLGHFTDIGSSVPGSMPNCASSIYEDGIQIPLCKLYSRNVPNTAVFKIVERNSRKFDFAKSDLRALVAATRIASKRIIEICERFGTDAYEKALDILLERNRLAVGKIIRETVSPERVYFEDYIDDDGFGVGPWKISCTMWKEPNEGGDEVVVLDFDGTDPQSDRSINFALSHEMLKMFVVFYLLTVFDPTTIVNDGSFDLIKVRIPDGTILNPIRPAALSCRTHLLGRLFDVLGALFGQRTPEFLSAAGYSDSPHFFFSGWNKAGEWFQLYQIGFGGIPSRPHGDGPDGHNYTFLDAGNISIHDDRWYTKPWGVNGGGVGARSTKTLVKYSVDQANPPRQILQSKEDFIQVHAGDVLEWITWGGGGYGDPLRRDPELVAREVRQGLVADAKRYGVCLTTDGEVNLQATESLRASMKARQETISGEIFNRGGSMKELREHCIEETGLPPPRLPSERVLRGPITKLPHINELHARRKREDAVLYD</sequence>
<keyword evidence="7" id="KW-1185">Reference proteome</keyword>
<gene>
    <name evidence="6" type="ORF">NP233_g6572</name>
</gene>
<dbReference type="InterPro" id="IPR045079">
    <property type="entry name" value="Oxoprolinase-like"/>
</dbReference>
<dbReference type="GO" id="GO:0006749">
    <property type="term" value="P:glutathione metabolic process"/>
    <property type="evidence" value="ECO:0007669"/>
    <property type="project" value="TreeGrafter"/>
</dbReference>
<feature type="domain" description="Hydantoinase/oxoprolinase N-terminal" evidence="4">
    <location>
        <begin position="12"/>
        <end position="198"/>
    </location>
</feature>
<dbReference type="SUPFAM" id="SSF53067">
    <property type="entry name" value="Actin-like ATPase domain"/>
    <property type="match status" value="1"/>
</dbReference>
<evidence type="ECO:0000259" key="5">
    <source>
        <dbReference type="Pfam" id="PF19278"/>
    </source>
</evidence>
<evidence type="ECO:0000259" key="2">
    <source>
        <dbReference type="Pfam" id="PF01968"/>
    </source>
</evidence>
<feature type="domain" description="Hydantoinase B/oxoprolinase" evidence="3">
    <location>
        <begin position="714"/>
        <end position="1117"/>
    </location>
</feature>
<dbReference type="Pfam" id="PF02538">
    <property type="entry name" value="Hydantoinase_B"/>
    <property type="match status" value="2"/>
</dbReference>
<feature type="domain" description="Acetophenone carboxylase-like C-terminal" evidence="5">
    <location>
        <begin position="544"/>
        <end position="689"/>
    </location>
</feature>
<dbReference type="GO" id="GO:0005829">
    <property type="term" value="C:cytosol"/>
    <property type="evidence" value="ECO:0007669"/>
    <property type="project" value="TreeGrafter"/>
</dbReference>
<evidence type="ECO:0000313" key="7">
    <source>
        <dbReference type="Proteomes" id="UP001213000"/>
    </source>
</evidence>
<evidence type="ECO:0008006" key="8">
    <source>
        <dbReference type="Google" id="ProtNLM"/>
    </source>
</evidence>
<evidence type="ECO:0000259" key="3">
    <source>
        <dbReference type="Pfam" id="PF02538"/>
    </source>
</evidence>
<dbReference type="Pfam" id="PF01968">
    <property type="entry name" value="Hydantoinase_A"/>
    <property type="match status" value="1"/>
</dbReference>
<feature type="domain" description="Hydantoinase B/oxoprolinase" evidence="3">
    <location>
        <begin position="1119"/>
        <end position="1197"/>
    </location>
</feature>
<dbReference type="InterPro" id="IPR008040">
    <property type="entry name" value="Hydant_A_N"/>
</dbReference>
<organism evidence="6 7">
    <name type="scientific">Leucocoprinus birnbaumii</name>
    <dbReference type="NCBI Taxonomy" id="56174"/>
    <lineage>
        <taxon>Eukaryota</taxon>
        <taxon>Fungi</taxon>
        <taxon>Dikarya</taxon>
        <taxon>Basidiomycota</taxon>
        <taxon>Agaricomycotina</taxon>
        <taxon>Agaricomycetes</taxon>
        <taxon>Agaricomycetidae</taxon>
        <taxon>Agaricales</taxon>
        <taxon>Agaricineae</taxon>
        <taxon>Agaricaceae</taxon>
        <taxon>Leucocoprinus</taxon>
    </lineage>
</organism>
<dbReference type="PANTHER" id="PTHR11365">
    <property type="entry name" value="5-OXOPROLINASE RELATED"/>
    <property type="match status" value="1"/>
</dbReference>
<comment type="similarity">
    <text evidence="1">Belongs to the oxoprolinase family.</text>
</comment>
<dbReference type="GO" id="GO:0017168">
    <property type="term" value="F:5-oxoprolinase (ATP-hydrolyzing) activity"/>
    <property type="evidence" value="ECO:0007669"/>
    <property type="project" value="TreeGrafter"/>
</dbReference>
<name>A0AAD5YPW8_9AGAR</name>
<accession>A0AAD5YPW8</accession>
<protein>
    <recommendedName>
        <fullName evidence="8">5-oxoprolinase</fullName>
    </recommendedName>
</protein>
<reference evidence="6" key="1">
    <citation type="submission" date="2022-07" db="EMBL/GenBank/DDBJ databases">
        <title>Genome Sequence of Leucocoprinus birnbaumii.</title>
        <authorList>
            <person name="Buettner E."/>
        </authorList>
    </citation>
    <scope>NUCLEOTIDE SEQUENCE</scope>
    <source>
        <strain evidence="6">VT141</strain>
    </source>
</reference>
<dbReference type="InterPro" id="IPR003692">
    <property type="entry name" value="Hydantoinase_B"/>
</dbReference>
<dbReference type="InterPro" id="IPR043129">
    <property type="entry name" value="ATPase_NBD"/>
</dbReference>
<dbReference type="InterPro" id="IPR002821">
    <property type="entry name" value="Hydantoinase_A"/>
</dbReference>
<evidence type="ECO:0000256" key="1">
    <source>
        <dbReference type="ARBA" id="ARBA00010403"/>
    </source>
</evidence>
<evidence type="ECO:0000259" key="4">
    <source>
        <dbReference type="Pfam" id="PF05378"/>
    </source>
</evidence>
<dbReference type="PANTHER" id="PTHR11365:SF23">
    <property type="entry name" value="HYPOTHETICAL 5-OXOPROLINASE (EUROFUNG)-RELATED"/>
    <property type="match status" value="1"/>
</dbReference>
<dbReference type="Pfam" id="PF19278">
    <property type="entry name" value="Hydant_A_C"/>
    <property type="match status" value="1"/>
</dbReference>
<proteinExistence type="inferred from homology"/>
<feature type="domain" description="Hydantoinase A/oxoprolinase" evidence="2">
    <location>
        <begin position="219"/>
        <end position="507"/>
    </location>
</feature>
<evidence type="ECO:0000313" key="6">
    <source>
        <dbReference type="EMBL" id="KAJ3567129.1"/>
    </source>
</evidence>
<dbReference type="InterPro" id="IPR049517">
    <property type="entry name" value="ACX-like_C"/>
</dbReference>
<comment type="caution">
    <text evidence="6">The sequence shown here is derived from an EMBL/GenBank/DDBJ whole genome shotgun (WGS) entry which is preliminary data.</text>
</comment>
<dbReference type="Pfam" id="PF05378">
    <property type="entry name" value="Hydant_A_N"/>
    <property type="match status" value="1"/>
</dbReference>